<protein>
    <submittedName>
        <fullName evidence="3">LytTR family DNA-binding domain-containing protein</fullName>
    </submittedName>
</protein>
<keyword evidence="3" id="KW-0238">DNA-binding</keyword>
<feature type="transmembrane region" description="Helical" evidence="1">
    <location>
        <begin position="122"/>
        <end position="146"/>
    </location>
</feature>
<feature type="transmembrane region" description="Helical" evidence="1">
    <location>
        <begin position="51"/>
        <end position="70"/>
    </location>
</feature>
<dbReference type="Proteomes" id="UP001236507">
    <property type="component" value="Unassembled WGS sequence"/>
</dbReference>
<feature type="transmembrane region" description="Helical" evidence="1">
    <location>
        <begin position="20"/>
        <end position="39"/>
    </location>
</feature>
<dbReference type="PROSITE" id="PS50930">
    <property type="entry name" value="HTH_LYTTR"/>
    <property type="match status" value="1"/>
</dbReference>
<dbReference type="EMBL" id="JASHIF010000011">
    <property type="protein sequence ID" value="MDI9860422.1"/>
    <property type="molecule type" value="Genomic_DNA"/>
</dbReference>
<evidence type="ECO:0000256" key="1">
    <source>
        <dbReference type="SAM" id="Phobius"/>
    </source>
</evidence>
<dbReference type="SMART" id="SM00850">
    <property type="entry name" value="LytTR"/>
    <property type="match status" value="1"/>
</dbReference>
<feature type="transmembrane region" description="Helical" evidence="1">
    <location>
        <begin position="91"/>
        <end position="110"/>
    </location>
</feature>
<evidence type="ECO:0000313" key="3">
    <source>
        <dbReference type="EMBL" id="MDI9860422.1"/>
    </source>
</evidence>
<accession>A0ABT6YA10</accession>
<dbReference type="RefSeq" id="WP_283345133.1">
    <property type="nucleotide sequence ID" value="NZ_JASHIF010000011.1"/>
</dbReference>
<gene>
    <name evidence="3" type="ORF">QM524_14510</name>
</gene>
<evidence type="ECO:0000313" key="4">
    <source>
        <dbReference type="Proteomes" id="UP001236507"/>
    </source>
</evidence>
<keyword evidence="1" id="KW-1133">Transmembrane helix</keyword>
<evidence type="ECO:0000259" key="2">
    <source>
        <dbReference type="PROSITE" id="PS50930"/>
    </source>
</evidence>
<keyword evidence="4" id="KW-1185">Reference proteome</keyword>
<dbReference type="InterPro" id="IPR007492">
    <property type="entry name" value="LytTR_DNA-bd_dom"/>
</dbReference>
<keyword evidence="1" id="KW-0472">Membrane</keyword>
<dbReference type="InterPro" id="IPR046947">
    <property type="entry name" value="LytR-like"/>
</dbReference>
<proteinExistence type="predicted"/>
<dbReference type="GO" id="GO:0003677">
    <property type="term" value="F:DNA binding"/>
    <property type="evidence" value="ECO:0007669"/>
    <property type="project" value="UniProtKB-KW"/>
</dbReference>
<sequence length="284" mass="32109">MFKILSQPYPHNETPRKSIVLSIATGLFIASFLNYFQPFGSANWHDPSKPWILSGFGLVSTFMMLFNYFVVPRIFSISFASENWTVGKEMLYVAFNLFSIACGNVAYSAATHLTDVQVDGYVAMLIYTLVLGIFPATMIVLINYIYHLKKYALAPTNIVAPSTTQTEEELLLNLVAENEKDKIVVPAPQLLYIESSDNYCTVYFLENEVLCKTILRSSLTRLEGQIPENTHILRCHRSFIVNLSQVEKISGNAQGYRLHLINQNGQVPVARKYAYLVEQIRTGL</sequence>
<keyword evidence="1" id="KW-0812">Transmembrane</keyword>
<name>A0ABT6YA10_9BACT</name>
<dbReference type="PANTHER" id="PTHR37299">
    <property type="entry name" value="TRANSCRIPTIONAL REGULATOR-RELATED"/>
    <property type="match status" value="1"/>
</dbReference>
<organism evidence="3 4">
    <name type="scientific">Flectobacillus roseus</name>
    <dbReference type="NCBI Taxonomy" id="502259"/>
    <lineage>
        <taxon>Bacteria</taxon>
        <taxon>Pseudomonadati</taxon>
        <taxon>Bacteroidota</taxon>
        <taxon>Cytophagia</taxon>
        <taxon>Cytophagales</taxon>
        <taxon>Flectobacillaceae</taxon>
        <taxon>Flectobacillus</taxon>
    </lineage>
</organism>
<reference evidence="3 4" key="1">
    <citation type="submission" date="2023-05" db="EMBL/GenBank/DDBJ databases">
        <title>Novel species of genus Flectobacillus isolated from stream in China.</title>
        <authorList>
            <person name="Lu H."/>
        </authorList>
    </citation>
    <scope>NUCLEOTIDE SEQUENCE [LARGE SCALE GENOMIC DNA]</scope>
    <source>
        <strain evidence="3 4">KCTC 42575</strain>
    </source>
</reference>
<dbReference type="Gene3D" id="2.40.50.1020">
    <property type="entry name" value="LytTr DNA-binding domain"/>
    <property type="match status" value="1"/>
</dbReference>
<dbReference type="PANTHER" id="PTHR37299:SF1">
    <property type="entry name" value="STAGE 0 SPORULATION PROTEIN A HOMOLOG"/>
    <property type="match status" value="1"/>
</dbReference>
<feature type="domain" description="HTH LytTR-type" evidence="2">
    <location>
        <begin position="174"/>
        <end position="274"/>
    </location>
</feature>
<comment type="caution">
    <text evidence="3">The sequence shown here is derived from an EMBL/GenBank/DDBJ whole genome shotgun (WGS) entry which is preliminary data.</text>
</comment>
<dbReference type="Pfam" id="PF04397">
    <property type="entry name" value="LytTR"/>
    <property type="match status" value="1"/>
</dbReference>